<dbReference type="PANTHER" id="PTHR32063">
    <property type="match status" value="1"/>
</dbReference>
<dbReference type="Proteomes" id="UP000000593">
    <property type="component" value="Chromosome 1"/>
</dbReference>
<dbReference type="AlphaFoldDB" id="Q6LQA1"/>
<accession>Q6LQA1</accession>
<proteinExistence type="predicted"/>
<dbReference type="GO" id="GO:0005886">
    <property type="term" value="C:plasma membrane"/>
    <property type="evidence" value="ECO:0007669"/>
    <property type="project" value="TreeGrafter"/>
</dbReference>
<dbReference type="PANTHER" id="PTHR32063:SF18">
    <property type="entry name" value="CATION EFFLUX SYSTEM PROTEIN"/>
    <property type="match status" value="1"/>
</dbReference>
<dbReference type="Gene3D" id="3.30.70.1430">
    <property type="entry name" value="Multidrug efflux transporter AcrB pore domain"/>
    <property type="match status" value="1"/>
</dbReference>
<dbReference type="Gene3D" id="1.20.1640.10">
    <property type="entry name" value="Multidrug efflux transporter AcrB transmembrane domain"/>
    <property type="match status" value="1"/>
</dbReference>
<dbReference type="EMBL" id="CR378670">
    <property type="protein sequence ID" value="CAG20525.1"/>
    <property type="molecule type" value="Genomic_DNA"/>
</dbReference>
<sequence>MKHILGNTRLLILAVALLIVSGLSALSALPRAEDPIIKNRIGSVVTHYPGATAERVEALVTEKIETSLRQLNELNNHLLK</sequence>
<reference evidence="2" key="1">
    <citation type="journal article" date="2005" name="Science">
        <title>Life at depth: Photobacterium profundum genome sequence and expression analysis.</title>
        <authorList>
            <person name="Vezzi A."/>
            <person name="Campanaro S."/>
            <person name="D'Angelo M."/>
            <person name="Simonato F."/>
            <person name="Vitulo N."/>
            <person name="Lauro F.M."/>
            <person name="Cestaro A."/>
            <person name="Malacrida G."/>
            <person name="Simionati B."/>
            <person name="Cannata N."/>
            <person name="Romualdi C."/>
            <person name="Bartlett D.H."/>
            <person name="Valle G."/>
        </authorList>
    </citation>
    <scope>NUCLEOTIDE SEQUENCE [LARGE SCALE GENOMIC DNA]</scope>
    <source>
        <strain evidence="2">ATCC BAA-1253 / SS9</strain>
    </source>
</reference>
<dbReference type="KEGG" id="ppr:PBPRA2127"/>
<dbReference type="SUPFAM" id="SSF82693">
    <property type="entry name" value="Multidrug efflux transporter AcrB pore domain, PN1, PN2, PC1 and PC2 subdomains"/>
    <property type="match status" value="1"/>
</dbReference>
<keyword evidence="2" id="KW-1185">Reference proteome</keyword>
<dbReference type="HOGENOM" id="CLU_2586674_0_0_6"/>
<dbReference type="eggNOG" id="COG0841">
    <property type="taxonomic scope" value="Bacteria"/>
</dbReference>
<protein>
    <submittedName>
        <fullName evidence="1">Uncharacterized protein</fullName>
    </submittedName>
</protein>
<gene>
    <name evidence="1" type="primary">ACRD</name>
    <name evidence="1" type="ordered locus">PBPRA2127</name>
</gene>
<organism evidence="1 2">
    <name type="scientific">Photobacterium profundum (strain SS9)</name>
    <dbReference type="NCBI Taxonomy" id="298386"/>
    <lineage>
        <taxon>Bacteria</taxon>
        <taxon>Pseudomonadati</taxon>
        <taxon>Pseudomonadota</taxon>
        <taxon>Gammaproteobacteria</taxon>
        <taxon>Vibrionales</taxon>
        <taxon>Vibrionaceae</taxon>
        <taxon>Photobacterium</taxon>
    </lineage>
</organism>
<name>Q6LQA1_PHOPR</name>
<evidence type="ECO:0000313" key="2">
    <source>
        <dbReference type="Proteomes" id="UP000000593"/>
    </source>
</evidence>
<evidence type="ECO:0000313" key="1">
    <source>
        <dbReference type="EMBL" id="CAG20525.1"/>
    </source>
</evidence>
<dbReference type="GO" id="GO:0042910">
    <property type="term" value="F:xenobiotic transmembrane transporter activity"/>
    <property type="evidence" value="ECO:0007669"/>
    <property type="project" value="TreeGrafter"/>
</dbReference>
<dbReference type="STRING" id="298386.PBPRA2127"/>
<dbReference type="Pfam" id="PF00873">
    <property type="entry name" value="ACR_tran"/>
    <property type="match status" value="1"/>
</dbReference>
<dbReference type="InterPro" id="IPR001036">
    <property type="entry name" value="Acrflvin-R"/>
</dbReference>